<protein>
    <submittedName>
        <fullName evidence="1">Uncharacterized protein</fullName>
    </submittedName>
</protein>
<dbReference type="RefSeq" id="WP_234764141.1">
    <property type="nucleotide sequence ID" value="NZ_JAKEIP010000077.1"/>
</dbReference>
<evidence type="ECO:0000313" key="2">
    <source>
        <dbReference type="Proteomes" id="UP001139384"/>
    </source>
</evidence>
<name>A0A9X1Q1N5_STRM4</name>
<keyword evidence="2" id="KW-1185">Reference proteome</keyword>
<organism evidence="1 2">
    <name type="scientific">Streptomyces muensis</name>
    <dbReference type="NCBI Taxonomy" id="1077944"/>
    <lineage>
        <taxon>Bacteria</taxon>
        <taxon>Bacillati</taxon>
        <taxon>Actinomycetota</taxon>
        <taxon>Actinomycetes</taxon>
        <taxon>Kitasatosporales</taxon>
        <taxon>Streptomycetaceae</taxon>
        <taxon>Streptomyces</taxon>
    </lineage>
</organism>
<proteinExistence type="predicted"/>
<accession>A0A9X1Q1N5</accession>
<sequence>MNRVVEAQREFTDVCRDDLWYLRKRWQFYRKAWWSARRWRRHRPA</sequence>
<dbReference type="AlphaFoldDB" id="A0A9X1Q1N5"/>
<evidence type="ECO:0000313" key="1">
    <source>
        <dbReference type="EMBL" id="MCF1595818.1"/>
    </source>
</evidence>
<gene>
    <name evidence="1" type="ORF">L0P92_19875</name>
</gene>
<dbReference type="EMBL" id="JAKEIP010000077">
    <property type="protein sequence ID" value="MCF1595818.1"/>
    <property type="molecule type" value="Genomic_DNA"/>
</dbReference>
<dbReference type="Proteomes" id="UP001139384">
    <property type="component" value="Unassembled WGS sequence"/>
</dbReference>
<reference evidence="1" key="1">
    <citation type="submission" date="2022-01" db="EMBL/GenBank/DDBJ databases">
        <title>Draft Genome Sequences of Seven Type Strains of the Genus Streptomyces.</title>
        <authorList>
            <person name="Aziz S."/>
            <person name="Coretto E."/>
            <person name="Chronakova A."/>
            <person name="Sproer C."/>
            <person name="Huber K."/>
            <person name="Nouioui I."/>
            <person name="Gross H."/>
        </authorList>
    </citation>
    <scope>NUCLEOTIDE SEQUENCE</scope>
    <source>
        <strain evidence="1">DSM 103493</strain>
    </source>
</reference>
<comment type="caution">
    <text evidence="1">The sequence shown here is derived from an EMBL/GenBank/DDBJ whole genome shotgun (WGS) entry which is preliminary data.</text>
</comment>